<comment type="caution">
    <text evidence="1">The sequence shown here is derived from an EMBL/GenBank/DDBJ whole genome shotgun (WGS) entry which is preliminary data.</text>
</comment>
<dbReference type="Proteomes" id="UP001054945">
    <property type="component" value="Unassembled WGS sequence"/>
</dbReference>
<sequence>MFRRKRKVEKRSPIPQKVKIYRECGKRELLFYHDNARQRTSQMTAQKLNELGYEASNFLTNRLSILTTSCKRRSSRTKKQLKIPLKKFIGSKIPEFYVAE</sequence>
<proteinExistence type="predicted"/>
<accession>A0AAV4VDE4</accession>
<dbReference type="AlphaFoldDB" id="A0AAV4VDE4"/>
<dbReference type="EMBL" id="BPLR01014359">
    <property type="protein sequence ID" value="GIY68290.1"/>
    <property type="molecule type" value="Genomic_DNA"/>
</dbReference>
<organism evidence="1 2">
    <name type="scientific">Caerostris extrusa</name>
    <name type="common">Bark spider</name>
    <name type="synonym">Caerostris bankana</name>
    <dbReference type="NCBI Taxonomy" id="172846"/>
    <lineage>
        <taxon>Eukaryota</taxon>
        <taxon>Metazoa</taxon>
        <taxon>Ecdysozoa</taxon>
        <taxon>Arthropoda</taxon>
        <taxon>Chelicerata</taxon>
        <taxon>Arachnida</taxon>
        <taxon>Araneae</taxon>
        <taxon>Araneomorphae</taxon>
        <taxon>Entelegynae</taxon>
        <taxon>Araneoidea</taxon>
        <taxon>Araneidae</taxon>
        <taxon>Caerostris</taxon>
    </lineage>
</organism>
<evidence type="ECO:0000313" key="2">
    <source>
        <dbReference type="Proteomes" id="UP001054945"/>
    </source>
</evidence>
<gene>
    <name evidence="1" type="ORF">CEXT_174731</name>
</gene>
<name>A0AAV4VDE4_CAEEX</name>
<evidence type="ECO:0000313" key="1">
    <source>
        <dbReference type="EMBL" id="GIY68290.1"/>
    </source>
</evidence>
<protein>
    <submittedName>
        <fullName evidence="1">Uncharacterized protein</fullName>
    </submittedName>
</protein>
<reference evidence="1 2" key="1">
    <citation type="submission" date="2021-06" db="EMBL/GenBank/DDBJ databases">
        <title>Caerostris extrusa draft genome.</title>
        <authorList>
            <person name="Kono N."/>
            <person name="Arakawa K."/>
        </authorList>
    </citation>
    <scope>NUCLEOTIDE SEQUENCE [LARGE SCALE GENOMIC DNA]</scope>
</reference>
<keyword evidence="2" id="KW-1185">Reference proteome</keyword>